<dbReference type="InterPro" id="IPR002110">
    <property type="entry name" value="Ankyrin_rpt"/>
</dbReference>
<name>A0AB39LWE0_9ACTN</name>
<reference evidence="3" key="1">
    <citation type="submission" date="2024-07" db="EMBL/GenBank/DDBJ databases">
        <authorList>
            <person name="Yu S.T."/>
        </authorList>
    </citation>
    <scope>NUCLEOTIDE SEQUENCE</scope>
    <source>
        <strain evidence="3">R02</strain>
    </source>
</reference>
<dbReference type="Gene3D" id="1.25.10.10">
    <property type="entry name" value="Leucine-rich Repeat Variant"/>
    <property type="match status" value="1"/>
</dbReference>
<evidence type="ECO:0000313" key="3">
    <source>
        <dbReference type="EMBL" id="XDP96987.1"/>
    </source>
</evidence>
<gene>
    <name evidence="3" type="ORF">AB5J57_27220</name>
</gene>
<dbReference type="PANTHER" id="PTHR24171">
    <property type="entry name" value="ANKYRIN REPEAT DOMAIN-CONTAINING PROTEIN 39-RELATED"/>
    <property type="match status" value="1"/>
</dbReference>
<dbReference type="RefSeq" id="WP_369159678.1">
    <property type="nucleotide sequence ID" value="NZ_CP163429.1"/>
</dbReference>
<organism evidence="3">
    <name type="scientific">Streptomyces sp. R02</name>
    <dbReference type="NCBI Taxonomy" id="3238623"/>
    <lineage>
        <taxon>Bacteria</taxon>
        <taxon>Bacillati</taxon>
        <taxon>Actinomycetota</taxon>
        <taxon>Actinomycetes</taxon>
        <taxon>Kitasatosporales</taxon>
        <taxon>Streptomycetaceae</taxon>
        <taxon>Streptomyces</taxon>
    </lineage>
</organism>
<dbReference type="Pfam" id="PF12796">
    <property type="entry name" value="Ank_2"/>
    <property type="match status" value="1"/>
</dbReference>
<accession>A0AB39LWE0</accession>
<dbReference type="Gene3D" id="1.25.40.20">
    <property type="entry name" value="Ankyrin repeat-containing domain"/>
    <property type="match status" value="1"/>
</dbReference>
<dbReference type="EMBL" id="CP163429">
    <property type="protein sequence ID" value="XDP96987.1"/>
    <property type="molecule type" value="Genomic_DNA"/>
</dbReference>
<proteinExistence type="predicted"/>
<sequence length="454" mass="48996">MSGAELAAAVGRGDEQDVRRLLEAGADPDTLAEDGLPVLCRAITAYEAGVADALVEAGADVTRELVDGTTPLTRAVDGGSPAVVKALLGRDSLLRLSEAAREALLARARRWYREGAEAGLRGRTGAAGPVERATVMDDEFHRVTELTLGGVTVRAGHGAVLTDLEWALRVLTPVDELVARAVAQDDPEHVDRSAAQWVLYQRRSKETWSAVADRHTSPSPTERRFALDVLWLHLMNPWLSWRHTYEKETADLLVAWAARGESDTAVLTELLRVLGDAEHPHVPAVGLRYARHPHPRVRAMTPDLLILWGDGPAVLAGPEARAVLLDLAADEDGDVRVRAGAALGAVHDGSDPALTDAVVTLLGDPAPETRAAVAEAVAHHTVHAPAVADALYTLLDSADFRTRLNATYGLLRRQDPRTEAAVTRLGAAPPGYEEDHRVSAIWHWTWERDHPDDA</sequence>
<dbReference type="AlphaFoldDB" id="A0AB39LWE0"/>
<dbReference type="InterPro" id="IPR011989">
    <property type="entry name" value="ARM-like"/>
</dbReference>
<keyword evidence="2" id="KW-0040">ANK repeat</keyword>
<dbReference type="InterPro" id="IPR036770">
    <property type="entry name" value="Ankyrin_rpt-contain_sf"/>
</dbReference>
<dbReference type="InterPro" id="IPR016024">
    <property type="entry name" value="ARM-type_fold"/>
</dbReference>
<protein>
    <submittedName>
        <fullName evidence="3">HEAT repeat domain-containing protein</fullName>
    </submittedName>
</protein>
<evidence type="ECO:0000256" key="1">
    <source>
        <dbReference type="ARBA" id="ARBA00022737"/>
    </source>
</evidence>
<dbReference type="SUPFAM" id="SSF48371">
    <property type="entry name" value="ARM repeat"/>
    <property type="match status" value="1"/>
</dbReference>
<evidence type="ECO:0000256" key="2">
    <source>
        <dbReference type="ARBA" id="ARBA00023043"/>
    </source>
</evidence>
<dbReference type="Pfam" id="PF13646">
    <property type="entry name" value="HEAT_2"/>
    <property type="match status" value="1"/>
</dbReference>
<keyword evidence="1" id="KW-0677">Repeat</keyword>
<dbReference type="SUPFAM" id="SSF48403">
    <property type="entry name" value="Ankyrin repeat"/>
    <property type="match status" value="1"/>
</dbReference>